<accession>A0A382II57</accession>
<proteinExistence type="predicted"/>
<evidence type="ECO:0000313" key="1">
    <source>
        <dbReference type="EMBL" id="SVB98962.1"/>
    </source>
</evidence>
<organism evidence="1">
    <name type="scientific">marine metagenome</name>
    <dbReference type="NCBI Taxonomy" id="408172"/>
    <lineage>
        <taxon>unclassified sequences</taxon>
        <taxon>metagenomes</taxon>
        <taxon>ecological metagenomes</taxon>
    </lineage>
</organism>
<dbReference type="EMBL" id="UINC01067362">
    <property type="protein sequence ID" value="SVB98962.1"/>
    <property type="molecule type" value="Genomic_DNA"/>
</dbReference>
<reference evidence="1" key="1">
    <citation type="submission" date="2018-05" db="EMBL/GenBank/DDBJ databases">
        <authorList>
            <person name="Lanie J.A."/>
            <person name="Ng W.-L."/>
            <person name="Kazmierczak K.M."/>
            <person name="Andrzejewski T.M."/>
            <person name="Davidsen T.M."/>
            <person name="Wayne K.J."/>
            <person name="Tettelin H."/>
            <person name="Glass J.I."/>
            <person name="Rusch D."/>
            <person name="Podicherti R."/>
            <person name="Tsui H.-C.T."/>
            <person name="Winkler M.E."/>
        </authorList>
    </citation>
    <scope>NUCLEOTIDE SEQUENCE</scope>
</reference>
<gene>
    <name evidence="1" type="ORF">METZ01_LOCUS251816</name>
</gene>
<name>A0A382II57_9ZZZZ</name>
<sequence length="75" mass="8633">MRFSYAQDSSSLPFIHLFQLPPPLPPMLLEHSILLLASGWFNLEGSQQEPTTRKHFRMSNQTGNFLLIKTSPDYL</sequence>
<protein>
    <submittedName>
        <fullName evidence="1">Uncharacterized protein</fullName>
    </submittedName>
</protein>
<dbReference type="AlphaFoldDB" id="A0A382II57"/>